<dbReference type="RefSeq" id="WP_099516193.1">
    <property type="nucleotide sequence ID" value="NZ_CP016621.1"/>
</dbReference>
<reference evidence="1" key="1">
    <citation type="submission" date="2016-07" db="EMBL/GenBank/DDBJ databases">
        <title>Microvirga ossetica sp. nov. a new species of rhizobia isolated from root nodules of the legume species Vicia alpestris Steven originated from North Ossetia region in the Caucasus.</title>
        <authorList>
            <person name="Safronova V.I."/>
            <person name="Kuznetsova I.G."/>
            <person name="Sazanova A.L."/>
            <person name="Belimov A."/>
            <person name="Andronov E."/>
            <person name="Osledkin Y.S."/>
            <person name="Onishchuk O.P."/>
            <person name="Kurchak O.N."/>
            <person name="Shaposhnikov A.I."/>
            <person name="Willems A."/>
            <person name="Tikhonovich I.A."/>
        </authorList>
    </citation>
    <scope>NUCLEOTIDE SEQUENCE [LARGE SCALE GENOMIC DNA]</scope>
    <source>
        <strain evidence="1">V5/3M</strain>
        <plasmid evidence="1">unnamed5</plasmid>
    </source>
</reference>
<geneLocation type="plasmid" evidence="1">
    <name>unnamed5</name>
</geneLocation>
<proteinExistence type="predicted"/>
<organism evidence="1">
    <name type="scientific">Microvirga ossetica</name>
    <dbReference type="NCBI Taxonomy" id="1882682"/>
    <lineage>
        <taxon>Bacteria</taxon>
        <taxon>Pseudomonadati</taxon>
        <taxon>Pseudomonadota</taxon>
        <taxon>Alphaproteobacteria</taxon>
        <taxon>Hyphomicrobiales</taxon>
        <taxon>Methylobacteriaceae</taxon>
        <taxon>Microvirga</taxon>
    </lineage>
</organism>
<dbReference type="AlphaFoldDB" id="A0A1B2EZM4"/>
<gene>
    <name evidence="1" type="ORF">BB934_45210</name>
</gene>
<sequence length="91" mass="10193">MADATHEVRITPWAAKEGHYEAEAFGLSKDSWHLDTVRRMHVVRHVSGEGWNWSVSWETPADEGSGTCDTIEEGMAQAVACALHVYSRRSH</sequence>
<name>A0A1B2EZM4_9HYPH</name>
<dbReference type="EMBL" id="CP016621">
    <property type="protein sequence ID" value="ANY85421.1"/>
    <property type="molecule type" value="Genomic_DNA"/>
</dbReference>
<evidence type="ECO:0000313" key="1">
    <source>
        <dbReference type="EMBL" id="ANY85421.1"/>
    </source>
</evidence>
<protein>
    <submittedName>
        <fullName evidence="1">Uncharacterized protein</fullName>
    </submittedName>
</protein>
<dbReference type="KEGG" id="moc:BB934_45210"/>
<accession>A0A1B2EZM4</accession>
<keyword evidence="1" id="KW-0614">Plasmid</keyword>